<keyword evidence="2" id="KW-1185">Reference proteome</keyword>
<name>A0ABW3BKW7_9ACTN</name>
<evidence type="ECO:0000313" key="1">
    <source>
        <dbReference type="EMBL" id="MFD0803690.1"/>
    </source>
</evidence>
<dbReference type="NCBIfam" id="NF000539">
    <property type="entry name" value="plantaricin"/>
    <property type="match status" value="1"/>
</dbReference>
<dbReference type="EMBL" id="JBHTHR010001054">
    <property type="protein sequence ID" value="MFD0803690.1"/>
    <property type="molecule type" value="Genomic_DNA"/>
</dbReference>
<comment type="caution">
    <text evidence="1">The sequence shown here is derived from an EMBL/GenBank/DDBJ whole genome shotgun (WGS) entry which is preliminary data.</text>
</comment>
<dbReference type="InterPro" id="IPR029243">
    <property type="entry name" value="Lantibiotic_alpha"/>
</dbReference>
<dbReference type="Pfam" id="PF14867">
    <property type="entry name" value="Lantibiotic_a"/>
    <property type="match status" value="1"/>
</dbReference>
<dbReference type="Proteomes" id="UP001596956">
    <property type="component" value="Unassembled WGS sequence"/>
</dbReference>
<sequence>MPNPNVGILDEIDEQNLSETAVGAEAASISIASACTSCLVSWAIGNDGWACTVTVECQDGC</sequence>
<organism evidence="1 2">
    <name type="scientific">Streptomonospora algeriensis</name>
    <dbReference type="NCBI Taxonomy" id="995084"/>
    <lineage>
        <taxon>Bacteria</taxon>
        <taxon>Bacillati</taxon>
        <taxon>Actinomycetota</taxon>
        <taxon>Actinomycetes</taxon>
        <taxon>Streptosporangiales</taxon>
        <taxon>Nocardiopsidaceae</taxon>
        <taxon>Streptomonospora</taxon>
    </lineage>
</organism>
<reference evidence="2" key="1">
    <citation type="journal article" date="2019" name="Int. J. Syst. Evol. Microbiol.">
        <title>The Global Catalogue of Microorganisms (GCM) 10K type strain sequencing project: providing services to taxonomists for standard genome sequencing and annotation.</title>
        <authorList>
            <consortium name="The Broad Institute Genomics Platform"/>
            <consortium name="The Broad Institute Genome Sequencing Center for Infectious Disease"/>
            <person name="Wu L."/>
            <person name="Ma J."/>
        </authorList>
    </citation>
    <scope>NUCLEOTIDE SEQUENCE [LARGE SCALE GENOMIC DNA]</scope>
    <source>
        <strain evidence="2">CCUG 63369</strain>
    </source>
</reference>
<protein>
    <submittedName>
        <fullName evidence="1">Plantaricin C family lantibiotic</fullName>
    </submittedName>
</protein>
<gene>
    <name evidence="1" type="ORF">ACFQZU_20550</name>
</gene>
<accession>A0ABW3BKW7</accession>
<proteinExistence type="predicted"/>
<evidence type="ECO:0000313" key="2">
    <source>
        <dbReference type="Proteomes" id="UP001596956"/>
    </source>
</evidence>